<gene>
    <name evidence="2" type="ORF">Tco_0823949</name>
</gene>
<keyword evidence="3" id="KW-1185">Reference proteome</keyword>
<accession>A0ABQ5AJC3</accession>
<evidence type="ECO:0000256" key="1">
    <source>
        <dbReference type="SAM" id="MobiDB-lite"/>
    </source>
</evidence>
<proteinExistence type="predicted"/>
<sequence length="277" mass="30029">MSSPAYTDTETISLTDGVRSSLVPTPIHDDPYMLVRHAYTSTITYTKFEPFEDPIETEEPQSLPITSAPIPSPNYTPATPHLDEELEPMEASETRTTSPSDTTSPLSPNHLLTQTSPTPISSRAFFYHNIACMAVRIQPTLSLGISTRVTEAMTLSPSSFCKRYRSSYKTPSSSASPASSPTLPLRKRYQGTFKPILDTETEGDESKAEGTGSESEESEDEGPGSESEEAASEDQQQQAILVKDTTADEPLGLGYGAARCHAIELAKGTTHNIYEVG</sequence>
<feature type="region of interest" description="Disordered" evidence="1">
    <location>
        <begin position="166"/>
        <end position="245"/>
    </location>
</feature>
<evidence type="ECO:0000313" key="3">
    <source>
        <dbReference type="Proteomes" id="UP001151760"/>
    </source>
</evidence>
<organism evidence="2 3">
    <name type="scientific">Tanacetum coccineum</name>
    <dbReference type="NCBI Taxonomy" id="301880"/>
    <lineage>
        <taxon>Eukaryota</taxon>
        <taxon>Viridiplantae</taxon>
        <taxon>Streptophyta</taxon>
        <taxon>Embryophyta</taxon>
        <taxon>Tracheophyta</taxon>
        <taxon>Spermatophyta</taxon>
        <taxon>Magnoliopsida</taxon>
        <taxon>eudicotyledons</taxon>
        <taxon>Gunneridae</taxon>
        <taxon>Pentapetalae</taxon>
        <taxon>asterids</taxon>
        <taxon>campanulids</taxon>
        <taxon>Asterales</taxon>
        <taxon>Asteraceae</taxon>
        <taxon>Asteroideae</taxon>
        <taxon>Anthemideae</taxon>
        <taxon>Anthemidinae</taxon>
        <taxon>Tanacetum</taxon>
    </lineage>
</organism>
<reference evidence="2" key="2">
    <citation type="submission" date="2022-01" db="EMBL/GenBank/DDBJ databases">
        <authorList>
            <person name="Yamashiro T."/>
            <person name="Shiraishi A."/>
            <person name="Satake H."/>
            <person name="Nakayama K."/>
        </authorList>
    </citation>
    <scope>NUCLEOTIDE SEQUENCE</scope>
</reference>
<reference evidence="2" key="1">
    <citation type="journal article" date="2022" name="Int. J. Mol. Sci.">
        <title>Draft Genome of Tanacetum Coccineum: Genomic Comparison of Closely Related Tanacetum-Family Plants.</title>
        <authorList>
            <person name="Yamashiro T."/>
            <person name="Shiraishi A."/>
            <person name="Nakayama K."/>
            <person name="Satake H."/>
        </authorList>
    </citation>
    <scope>NUCLEOTIDE SEQUENCE</scope>
</reference>
<name>A0ABQ5AJC3_9ASTR</name>
<dbReference type="Proteomes" id="UP001151760">
    <property type="component" value="Unassembled WGS sequence"/>
</dbReference>
<feature type="region of interest" description="Disordered" evidence="1">
    <location>
        <begin position="55"/>
        <end position="115"/>
    </location>
</feature>
<dbReference type="EMBL" id="BQNB010012375">
    <property type="protein sequence ID" value="GJT02780.1"/>
    <property type="molecule type" value="Genomic_DNA"/>
</dbReference>
<evidence type="ECO:0000313" key="2">
    <source>
        <dbReference type="EMBL" id="GJT02780.1"/>
    </source>
</evidence>
<feature type="compositionally biased region" description="Low complexity" evidence="1">
    <location>
        <begin position="94"/>
        <end position="108"/>
    </location>
</feature>
<feature type="compositionally biased region" description="Low complexity" evidence="1">
    <location>
        <begin position="167"/>
        <end position="184"/>
    </location>
</feature>
<comment type="caution">
    <text evidence="2">The sequence shown here is derived from an EMBL/GenBank/DDBJ whole genome shotgun (WGS) entry which is preliminary data.</text>
</comment>
<protein>
    <submittedName>
        <fullName evidence="2">Uncharacterized protein</fullName>
    </submittedName>
</protein>
<feature type="compositionally biased region" description="Acidic residues" evidence="1">
    <location>
        <begin position="214"/>
        <end position="232"/>
    </location>
</feature>